<gene>
    <name evidence="7" type="ORF">HRI_004498800</name>
</gene>
<dbReference type="PANTHER" id="PTHR31232:SF164">
    <property type="entry name" value="S-PROTEIN HOMOLOG"/>
    <property type="match status" value="1"/>
</dbReference>
<organism evidence="7 8">
    <name type="scientific">Hibiscus trionum</name>
    <name type="common">Flower of an hour</name>
    <dbReference type="NCBI Taxonomy" id="183268"/>
    <lineage>
        <taxon>Eukaryota</taxon>
        <taxon>Viridiplantae</taxon>
        <taxon>Streptophyta</taxon>
        <taxon>Embryophyta</taxon>
        <taxon>Tracheophyta</taxon>
        <taxon>Spermatophyta</taxon>
        <taxon>Magnoliopsida</taxon>
        <taxon>eudicotyledons</taxon>
        <taxon>Gunneridae</taxon>
        <taxon>Pentapetalae</taxon>
        <taxon>rosids</taxon>
        <taxon>malvids</taxon>
        <taxon>Malvales</taxon>
        <taxon>Malvaceae</taxon>
        <taxon>Malvoideae</taxon>
        <taxon>Hibiscus</taxon>
    </lineage>
</organism>
<reference evidence="7" key="1">
    <citation type="submission" date="2023-05" db="EMBL/GenBank/DDBJ databases">
        <title>Genome and transcriptome analyses reveal genes involved in the formation of fine ridges on petal epidermal cells in Hibiscus trionum.</title>
        <authorList>
            <person name="Koshimizu S."/>
            <person name="Masuda S."/>
            <person name="Ishii T."/>
            <person name="Shirasu K."/>
            <person name="Hoshino A."/>
            <person name="Arita M."/>
        </authorList>
    </citation>
    <scope>NUCLEOTIDE SEQUENCE</scope>
    <source>
        <strain evidence="7">Hamamatsu line</strain>
    </source>
</reference>
<evidence type="ECO:0000256" key="1">
    <source>
        <dbReference type="ARBA" id="ARBA00004613"/>
    </source>
</evidence>
<keyword evidence="5 6" id="KW-0732">Signal</keyword>
<accession>A0A9W7J5F4</accession>
<keyword evidence="4 6" id="KW-0964">Secreted</keyword>
<comment type="similarity">
    <text evidence="2 6">Belongs to the plant self-incompatibility (S1) protein family.</text>
</comment>
<dbReference type="GO" id="GO:0060320">
    <property type="term" value="P:rejection of self pollen"/>
    <property type="evidence" value="ECO:0007669"/>
    <property type="project" value="UniProtKB-KW"/>
</dbReference>
<feature type="chain" id="PRO_5041011777" description="S-protein homolog" evidence="6">
    <location>
        <begin position="25"/>
        <end position="145"/>
    </location>
</feature>
<evidence type="ECO:0000256" key="6">
    <source>
        <dbReference type="RuleBase" id="RU367044"/>
    </source>
</evidence>
<dbReference type="GO" id="GO:0005576">
    <property type="term" value="C:extracellular region"/>
    <property type="evidence" value="ECO:0007669"/>
    <property type="project" value="UniProtKB-SubCell"/>
</dbReference>
<comment type="caution">
    <text evidence="7">The sequence shown here is derived from an EMBL/GenBank/DDBJ whole genome shotgun (WGS) entry which is preliminary data.</text>
</comment>
<comment type="subcellular location">
    <subcellularLocation>
        <location evidence="1 6">Secreted</location>
    </subcellularLocation>
</comment>
<proteinExistence type="inferred from homology"/>
<evidence type="ECO:0000256" key="5">
    <source>
        <dbReference type="ARBA" id="ARBA00022729"/>
    </source>
</evidence>
<protein>
    <recommendedName>
        <fullName evidence="6">S-protein homolog</fullName>
    </recommendedName>
</protein>
<evidence type="ECO:0000256" key="3">
    <source>
        <dbReference type="ARBA" id="ARBA00022471"/>
    </source>
</evidence>
<feature type="signal peptide" evidence="6">
    <location>
        <begin position="1"/>
        <end position="24"/>
    </location>
</feature>
<dbReference type="Proteomes" id="UP001165190">
    <property type="component" value="Unassembled WGS sequence"/>
</dbReference>
<evidence type="ECO:0000256" key="4">
    <source>
        <dbReference type="ARBA" id="ARBA00022525"/>
    </source>
</evidence>
<dbReference type="AlphaFoldDB" id="A0A9W7J5F4"/>
<dbReference type="Pfam" id="PF05938">
    <property type="entry name" value="Self-incomp_S1"/>
    <property type="match status" value="1"/>
</dbReference>
<keyword evidence="3 6" id="KW-0713">Self-incompatibility</keyword>
<dbReference type="EMBL" id="BSYR01000051">
    <property type="protein sequence ID" value="GMJ08296.1"/>
    <property type="molecule type" value="Genomic_DNA"/>
</dbReference>
<evidence type="ECO:0000256" key="2">
    <source>
        <dbReference type="ARBA" id="ARBA00005581"/>
    </source>
</evidence>
<sequence length="145" mass="17387">MLDLKHILLPWLLALCITFPLAFAVSEDLLWRNYHIHVTNDLPSEPHGEPSLYLHCKSKNKDLGEKSMVQHEDYTWDTKINLWRTTLFFCHAVWVNHKEQYFDAFKATRDEDRCMVYHFSCLWSVKEDGIYFSNDELTWTNAYPW</sequence>
<evidence type="ECO:0000313" key="8">
    <source>
        <dbReference type="Proteomes" id="UP001165190"/>
    </source>
</evidence>
<dbReference type="InterPro" id="IPR010264">
    <property type="entry name" value="Self-incomp_S1"/>
</dbReference>
<dbReference type="OrthoDB" id="1848419at2759"/>
<keyword evidence="8" id="KW-1185">Reference proteome</keyword>
<dbReference type="PANTHER" id="PTHR31232">
    <property type="match status" value="1"/>
</dbReference>
<name>A0A9W7J5F4_HIBTR</name>
<evidence type="ECO:0000313" key="7">
    <source>
        <dbReference type="EMBL" id="GMJ08296.1"/>
    </source>
</evidence>